<evidence type="ECO:0000313" key="2">
    <source>
        <dbReference type="Proteomes" id="UP000000600"/>
    </source>
</evidence>
<dbReference type="AlphaFoldDB" id="A0DSM2"/>
<name>A0DSM2_PARTE</name>
<evidence type="ECO:0000313" key="1">
    <source>
        <dbReference type="EMBL" id="CAK86039.1"/>
    </source>
</evidence>
<gene>
    <name evidence="1" type="ORF">GSPATT00039745001</name>
</gene>
<protein>
    <submittedName>
        <fullName evidence="1">Uncharacterized protein</fullName>
    </submittedName>
</protein>
<reference evidence="1 2" key="1">
    <citation type="journal article" date="2006" name="Nature">
        <title>Global trends of whole-genome duplications revealed by the ciliate Paramecium tetraurelia.</title>
        <authorList>
            <consortium name="Genoscope"/>
            <person name="Aury J.-M."/>
            <person name="Jaillon O."/>
            <person name="Duret L."/>
            <person name="Noel B."/>
            <person name="Jubin C."/>
            <person name="Porcel B.M."/>
            <person name="Segurens B."/>
            <person name="Daubin V."/>
            <person name="Anthouard V."/>
            <person name="Aiach N."/>
            <person name="Arnaiz O."/>
            <person name="Billaut A."/>
            <person name="Beisson J."/>
            <person name="Blanc I."/>
            <person name="Bouhouche K."/>
            <person name="Camara F."/>
            <person name="Duharcourt S."/>
            <person name="Guigo R."/>
            <person name="Gogendeau D."/>
            <person name="Katinka M."/>
            <person name="Keller A.-M."/>
            <person name="Kissmehl R."/>
            <person name="Klotz C."/>
            <person name="Koll F."/>
            <person name="Le Moue A."/>
            <person name="Lepere C."/>
            <person name="Malinsky S."/>
            <person name="Nowacki M."/>
            <person name="Nowak J.K."/>
            <person name="Plattner H."/>
            <person name="Poulain J."/>
            <person name="Ruiz F."/>
            <person name="Serrano V."/>
            <person name="Zagulski M."/>
            <person name="Dessen P."/>
            <person name="Betermier M."/>
            <person name="Weissenbach J."/>
            <person name="Scarpelli C."/>
            <person name="Schachter V."/>
            <person name="Sperling L."/>
            <person name="Meyer E."/>
            <person name="Cohen J."/>
            <person name="Wincker P."/>
        </authorList>
    </citation>
    <scope>NUCLEOTIDE SEQUENCE [LARGE SCALE GENOMIC DNA]</scope>
    <source>
        <strain evidence="1 2">Stock d4-2</strain>
    </source>
</reference>
<proteinExistence type="predicted"/>
<keyword evidence="2" id="KW-1185">Reference proteome</keyword>
<organism evidence="1 2">
    <name type="scientific">Paramecium tetraurelia</name>
    <dbReference type="NCBI Taxonomy" id="5888"/>
    <lineage>
        <taxon>Eukaryota</taxon>
        <taxon>Sar</taxon>
        <taxon>Alveolata</taxon>
        <taxon>Ciliophora</taxon>
        <taxon>Intramacronucleata</taxon>
        <taxon>Oligohymenophorea</taxon>
        <taxon>Peniculida</taxon>
        <taxon>Parameciidae</taxon>
        <taxon>Paramecium</taxon>
    </lineage>
</organism>
<dbReference type="GeneID" id="76803754"/>
<dbReference type="InParanoid" id="A0DSM2"/>
<dbReference type="Proteomes" id="UP000000600">
    <property type="component" value="Unassembled WGS sequence"/>
</dbReference>
<dbReference type="RefSeq" id="XP_052287155.1">
    <property type="nucleotide sequence ID" value="XM_052431178.1"/>
</dbReference>
<dbReference type="EMBL" id="CT868560">
    <property type="protein sequence ID" value="CAK86039.1"/>
    <property type="molecule type" value="Genomic_DNA"/>
</dbReference>
<accession>A0DSM2</accession>
<dbReference type="HOGENOM" id="CLU_3369540_0_0_1"/>
<sequence length="35" mass="4127">MTDNMILRGLPGLYDKQLNDVLYLHVSGWLPYNYI</sequence>